<dbReference type="GO" id="GO:0003796">
    <property type="term" value="F:lysozyme activity"/>
    <property type="evidence" value="ECO:0007669"/>
    <property type="project" value="InterPro"/>
</dbReference>
<dbReference type="Gene3D" id="2.30.30.40">
    <property type="entry name" value="SH3 Domains"/>
    <property type="match status" value="1"/>
</dbReference>
<comment type="similarity">
    <text evidence="1">Belongs to the glycosyl hydrolase 25 family.</text>
</comment>
<dbReference type="RefSeq" id="WP_046946953.1">
    <property type="nucleotide sequence ID" value="NZ_SCLP01000002.1"/>
</dbReference>
<dbReference type="SUPFAM" id="SSF51445">
    <property type="entry name" value="(Trans)glycosidases"/>
    <property type="match status" value="1"/>
</dbReference>
<dbReference type="Proteomes" id="UP000297630">
    <property type="component" value="Unassembled WGS sequence"/>
</dbReference>
<evidence type="ECO:0000256" key="1">
    <source>
        <dbReference type="ARBA" id="ARBA00010646"/>
    </source>
</evidence>
<dbReference type="GO" id="GO:0009253">
    <property type="term" value="P:peptidoglycan catabolic process"/>
    <property type="evidence" value="ECO:0007669"/>
    <property type="project" value="InterPro"/>
</dbReference>
<sequence length="281" mass="32192">MGYIADISKWNGNINWPVAKQYLDFVIARVQDGSNYVDPLYKGYVQAMKQHNIPFGNYAFCRFVSIADAKKEAQDFWNRGDKSATVWFADIEVDTMDDMRAGTQAFIDELYRLGANRVGVYVGHHKYKQYQVEKLQRVDVVWIPRYGGNRPAYPCDLWQYTETGNVSGIGKCDLNELIGDKSLEWFTGVEQTMATSQYDSSWFTKQEGVFTLDRTIYLRDKPRDGNIIATLNKGDNVTYDAYGYEQDGYVWIRQPRSNGYGYIATGEASNGKRVSSWGSFK</sequence>
<gene>
    <name evidence="3" type="ORF">EQ803_06530</name>
</gene>
<evidence type="ECO:0000313" key="3">
    <source>
        <dbReference type="EMBL" id="TFF47923.1"/>
    </source>
</evidence>
<dbReference type="InterPro" id="IPR002053">
    <property type="entry name" value="Glyco_hydro_25"/>
</dbReference>
<dbReference type="Gene3D" id="3.20.20.80">
    <property type="entry name" value="Glycosidases"/>
    <property type="match status" value="1"/>
</dbReference>
<feature type="domain" description="SH3b" evidence="2">
    <location>
        <begin position="205"/>
        <end position="272"/>
    </location>
</feature>
<comment type="caution">
    <text evidence="3">The sequence shown here is derived from an EMBL/GenBank/DDBJ whole genome shotgun (WGS) entry which is preliminary data.</text>
</comment>
<name>A0A4Y8T8Y2_BACTU</name>
<evidence type="ECO:0000259" key="2">
    <source>
        <dbReference type="SMART" id="SM00287"/>
    </source>
</evidence>
<dbReference type="PROSITE" id="PS51904">
    <property type="entry name" value="GLYCOSYL_HYDROL_F25_2"/>
    <property type="match status" value="1"/>
</dbReference>
<dbReference type="SMART" id="SM00287">
    <property type="entry name" value="SH3b"/>
    <property type="match status" value="1"/>
</dbReference>
<dbReference type="Pfam" id="PF01183">
    <property type="entry name" value="Glyco_hydro_25"/>
    <property type="match status" value="1"/>
</dbReference>
<reference evidence="3 4" key="1">
    <citation type="submission" date="2019-01" db="EMBL/GenBank/DDBJ databases">
        <title>Draft genome sequence of Bacillus sp. DPC6431.</title>
        <authorList>
            <person name="Arbulu S."/>
            <person name="Murphy K."/>
            <person name="O'Sullivan O."/>
            <person name="Rea M.C."/>
            <person name="Hill C."/>
            <person name="Ross R.P."/>
        </authorList>
    </citation>
    <scope>NUCLEOTIDE SEQUENCE [LARGE SCALE GENOMIC DNA]</scope>
    <source>
        <strain evidence="3 4">DPC6431</strain>
    </source>
</reference>
<dbReference type="GO" id="GO:0016052">
    <property type="term" value="P:carbohydrate catabolic process"/>
    <property type="evidence" value="ECO:0007669"/>
    <property type="project" value="TreeGrafter"/>
</dbReference>
<dbReference type="InterPro" id="IPR017853">
    <property type="entry name" value="GH"/>
</dbReference>
<dbReference type="EMBL" id="SCLP01000002">
    <property type="protein sequence ID" value="TFF47923.1"/>
    <property type="molecule type" value="Genomic_DNA"/>
</dbReference>
<dbReference type="GO" id="GO:0016998">
    <property type="term" value="P:cell wall macromolecule catabolic process"/>
    <property type="evidence" value="ECO:0007669"/>
    <property type="project" value="InterPro"/>
</dbReference>
<dbReference type="CDD" id="cd06523">
    <property type="entry name" value="GH25_PlyB-like"/>
    <property type="match status" value="1"/>
</dbReference>
<dbReference type="PANTHER" id="PTHR34135">
    <property type="entry name" value="LYSOZYME"/>
    <property type="match status" value="1"/>
</dbReference>
<protein>
    <submittedName>
        <fullName evidence="3">N-acetylmuramoyl-L-alanine amidase</fullName>
    </submittedName>
</protein>
<accession>A0A4Y8T8Y2</accession>
<dbReference type="InterPro" id="IPR003646">
    <property type="entry name" value="SH3-like_bac-type"/>
</dbReference>
<evidence type="ECO:0000313" key="4">
    <source>
        <dbReference type="Proteomes" id="UP000297630"/>
    </source>
</evidence>
<proteinExistence type="inferred from homology"/>
<dbReference type="PANTHER" id="PTHR34135:SF1">
    <property type="entry name" value="GLYCOSYL HYDROLASE FAMILY 25"/>
    <property type="match status" value="1"/>
</dbReference>
<dbReference type="AlphaFoldDB" id="A0A4Y8T8Y2"/>
<dbReference type="FunFam" id="3.20.20.80:FF:000103">
    <property type="entry name" value="N-acetylmuramoyl-L-alanine amidase"/>
    <property type="match status" value="1"/>
</dbReference>
<organism evidence="3 4">
    <name type="scientific">Bacillus thuringiensis</name>
    <dbReference type="NCBI Taxonomy" id="1428"/>
    <lineage>
        <taxon>Bacteria</taxon>
        <taxon>Bacillati</taxon>
        <taxon>Bacillota</taxon>
        <taxon>Bacilli</taxon>
        <taxon>Bacillales</taxon>
        <taxon>Bacillaceae</taxon>
        <taxon>Bacillus</taxon>
        <taxon>Bacillus cereus group</taxon>
    </lineage>
</organism>